<keyword evidence="4" id="KW-1185">Reference proteome</keyword>
<keyword evidence="2" id="KW-0732">Signal</keyword>
<accession>A0AAD8PLL7</accession>
<feature type="signal peptide" evidence="2">
    <location>
        <begin position="1"/>
        <end position="22"/>
    </location>
</feature>
<name>A0AAD8PLL7_9PEZI</name>
<dbReference type="Proteomes" id="UP001230504">
    <property type="component" value="Unassembled WGS sequence"/>
</dbReference>
<evidence type="ECO:0000256" key="1">
    <source>
        <dbReference type="SAM" id="MobiDB-lite"/>
    </source>
</evidence>
<dbReference type="AlphaFoldDB" id="A0AAD8PLL7"/>
<protein>
    <recommendedName>
        <fullName evidence="5">Secreted protein</fullName>
    </recommendedName>
</protein>
<dbReference type="EMBL" id="JAHLJV010000117">
    <property type="protein sequence ID" value="KAK1569983.1"/>
    <property type="molecule type" value="Genomic_DNA"/>
</dbReference>
<evidence type="ECO:0000313" key="4">
    <source>
        <dbReference type="Proteomes" id="UP001230504"/>
    </source>
</evidence>
<gene>
    <name evidence="3" type="ORF">LY79DRAFT_570764</name>
</gene>
<dbReference type="RefSeq" id="XP_060408170.1">
    <property type="nucleotide sequence ID" value="XM_060559188.1"/>
</dbReference>
<reference evidence="3" key="1">
    <citation type="submission" date="2021-06" db="EMBL/GenBank/DDBJ databases">
        <title>Comparative genomics, transcriptomics and evolutionary studies reveal genomic signatures of adaptation to plant cell wall in hemibiotrophic fungi.</title>
        <authorList>
            <consortium name="DOE Joint Genome Institute"/>
            <person name="Baroncelli R."/>
            <person name="Diaz J.F."/>
            <person name="Benocci T."/>
            <person name="Peng M."/>
            <person name="Battaglia E."/>
            <person name="Haridas S."/>
            <person name="Andreopoulos W."/>
            <person name="Labutti K."/>
            <person name="Pangilinan J."/>
            <person name="Floch G.L."/>
            <person name="Makela M.R."/>
            <person name="Henrissat B."/>
            <person name="Grigoriev I.V."/>
            <person name="Crouch J.A."/>
            <person name="De Vries R.P."/>
            <person name="Sukno S.A."/>
            <person name="Thon M.R."/>
        </authorList>
    </citation>
    <scope>NUCLEOTIDE SEQUENCE</scope>
    <source>
        <strain evidence="3">CBS 125086</strain>
    </source>
</reference>
<evidence type="ECO:0000256" key="2">
    <source>
        <dbReference type="SAM" id="SignalP"/>
    </source>
</evidence>
<comment type="caution">
    <text evidence="3">The sequence shown here is derived from an EMBL/GenBank/DDBJ whole genome shotgun (WGS) entry which is preliminary data.</text>
</comment>
<feature type="compositionally biased region" description="Basic residues" evidence="1">
    <location>
        <begin position="43"/>
        <end position="60"/>
    </location>
</feature>
<sequence>MVLFPPLLCFFAFFSLPVPILSYSLPRSARVFYHGIISCKRKNKRKKKKRAEKTREHRSRPGNFQDDKPMNLGEGGNLYLPCPPHTCVWEKVGFAFLSLLHRKESLYVNDNHLPPPTNGSQASRDPGFRGVEELRGAWLFFSPMYCVRDSSVLSPLLRRLPT</sequence>
<proteinExistence type="predicted"/>
<evidence type="ECO:0000313" key="3">
    <source>
        <dbReference type="EMBL" id="KAK1569983.1"/>
    </source>
</evidence>
<organism evidence="3 4">
    <name type="scientific">Colletotrichum navitas</name>
    <dbReference type="NCBI Taxonomy" id="681940"/>
    <lineage>
        <taxon>Eukaryota</taxon>
        <taxon>Fungi</taxon>
        <taxon>Dikarya</taxon>
        <taxon>Ascomycota</taxon>
        <taxon>Pezizomycotina</taxon>
        <taxon>Sordariomycetes</taxon>
        <taxon>Hypocreomycetidae</taxon>
        <taxon>Glomerellales</taxon>
        <taxon>Glomerellaceae</taxon>
        <taxon>Colletotrichum</taxon>
        <taxon>Colletotrichum graminicola species complex</taxon>
    </lineage>
</organism>
<feature type="chain" id="PRO_5042050661" description="Secreted protein" evidence="2">
    <location>
        <begin position="23"/>
        <end position="162"/>
    </location>
</feature>
<dbReference type="GeneID" id="85443428"/>
<feature type="region of interest" description="Disordered" evidence="1">
    <location>
        <begin position="43"/>
        <end position="68"/>
    </location>
</feature>
<evidence type="ECO:0008006" key="5">
    <source>
        <dbReference type="Google" id="ProtNLM"/>
    </source>
</evidence>